<evidence type="ECO:0000313" key="1">
    <source>
        <dbReference type="EMBL" id="MPC58700.1"/>
    </source>
</evidence>
<proteinExistence type="predicted"/>
<accession>A0A5B7GEF4</accession>
<name>A0A5B7GEF4_PORTR</name>
<reference evidence="1 2" key="1">
    <citation type="submission" date="2019-05" db="EMBL/GenBank/DDBJ databases">
        <title>Another draft genome of Portunus trituberculatus and its Hox gene families provides insights of decapod evolution.</title>
        <authorList>
            <person name="Jeong J.-H."/>
            <person name="Song I."/>
            <person name="Kim S."/>
            <person name="Choi T."/>
            <person name="Kim D."/>
            <person name="Ryu S."/>
            <person name="Kim W."/>
        </authorList>
    </citation>
    <scope>NUCLEOTIDE SEQUENCE [LARGE SCALE GENOMIC DNA]</scope>
    <source>
        <tissue evidence="1">Muscle</tissue>
    </source>
</reference>
<protein>
    <submittedName>
        <fullName evidence="1">Uncharacterized protein</fullName>
    </submittedName>
</protein>
<dbReference type="AlphaFoldDB" id="A0A5B7GEF4"/>
<comment type="caution">
    <text evidence="1">The sequence shown here is derived from an EMBL/GenBank/DDBJ whole genome shotgun (WGS) entry which is preliminary data.</text>
</comment>
<dbReference type="Proteomes" id="UP000324222">
    <property type="component" value="Unassembled WGS sequence"/>
</dbReference>
<gene>
    <name evidence="1" type="ORF">E2C01_052707</name>
</gene>
<evidence type="ECO:0000313" key="2">
    <source>
        <dbReference type="Proteomes" id="UP000324222"/>
    </source>
</evidence>
<dbReference type="EMBL" id="VSRR010015910">
    <property type="protein sequence ID" value="MPC58700.1"/>
    <property type="molecule type" value="Genomic_DNA"/>
</dbReference>
<keyword evidence="2" id="KW-1185">Reference proteome</keyword>
<organism evidence="1 2">
    <name type="scientific">Portunus trituberculatus</name>
    <name type="common">Swimming crab</name>
    <name type="synonym">Neptunus trituberculatus</name>
    <dbReference type="NCBI Taxonomy" id="210409"/>
    <lineage>
        <taxon>Eukaryota</taxon>
        <taxon>Metazoa</taxon>
        <taxon>Ecdysozoa</taxon>
        <taxon>Arthropoda</taxon>
        <taxon>Crustacea</taxon>
        <taxon>Multicrustacea</taxon>
        <taxon>Malacostraca</taxon>
        <taxon>Eumalacostraca</taxon>
        <taxon>Eucarida</taxon>
        <taxon>Decapoda</taxon>
        <taxon>Pleocyemata</taxon>
        <taxon>Brachyura</taxon>
        <taxon>Eubrachyura</taxon>
        <taxon>Portunoidea</taxon>
        <taxon>Portunidae</taxon>
        <taxon>Portuninae</taxon>
        <taxon>Portunus</taxon>
    </lineage>
</organism>
<sequence length="80" mass="8989">MINNNNKKKITIGITASSTTTTLALEGCSKPPLFELLHVTELDRYKKCVYEYSVSSNRHLRVANRIHVTVVPLFSQPLST</sequence>